<evidence type="ECO:0000256" key="1">
    <source>
        <dbReference type="ARBA" id="ARBA00004414"/>
    </source>
</evidence>
<dbReference type="PROSITE" id="PS51837">
    <property type="entry name" value="LITAF"/>
    <property type="match status" value="1"/>
</dbReference>
<keyword evidence="7" id="KW-0472">Membrane</keyword>
<keyword evidence="6" id="KW-0862">Zinc</keyword>
<dbReference type="GO" id="GO:0005765">
    <property type="term" value="C:lysosomal membrane"/>
    <property type="evidence" value="ECO:0007669"/>
    <property type="project" value="UniProtKB-SubCell"/>
</dbReference>
<dbReference type="InterPro" id="IPR037519">
    <property type="entry name" value="LITAF_fam"/>
</dbReference>
<reference evidence="8" key="1">
    <citation type="submission" date="2020-11" db="EMBL/GenBank/DDBJ databases">
        <authorList>
            <person name="Whiteford S."/>
        </authorList>
    </citation>
    <scope>NUCLEOTIDE SEQUENCE</scope>
</reference>
<gene>
    <name evidence="8" type="ORF">PLXY2_LOCUS4573</name>
</gene>
<dbReference type="GO" id="GO:0031902">
    <property type="term" value="C:late endosome membrane"/>
    <property type="evidence" value="ECO:0007669"/>
    <property type="project" value="UniProtKB-SubCell"/>
</dbReference>
<comment type="similarity">
    <text evidence="4">Belongs to the CDIP1/LITAF family.</text>
</comment>
<keyword evidence="9" id="KW-1185">Reference proteome</keyword>
<dbReference type="SMART" id="SM00714">
    <property type="entry name" value="LITAF"/>
    <property type="match status" value="1"/>
</dbReference>
<comment type="subcellular location">
    <subcellularLocation>
        <location evidence="2">Endosome membrane</location>
        <topology evidence="2">Peripheral membrane protein</topology>
    </subcellularLocation>
    <subcellularLocation>
        <location evidence="1">Late endosome membrane</location>
    </subcellularLocation>
    <subcellularLocation>
        <location evidence="3">Lysosome membrane</location>
        <topology evidence="3">Peripheral membrane protein</topology>
        <orientation evidence="3">Cytoplasmic side</orientation>
    </subcellularLocation>
</comment>
<evidence type="ECO:0000256" key="2">
    <source>
        <dbReference type="ARBA" id="ARBA00004481"/>
    </source>
</evidence>
<proteinExistence type="inferred from homology"/>
<dbReference type="EMBL" id="CAJHNJ030000012">
    <property type="protein sequence ID" value="CAG9110665.1"/>
    <property type="molecule type" value="Genomic_DNA"/>
</dbReference>
<comment type="caution">
    <text evidence="8">The sequence shown here is derived from an EMBL/GenBank/DDBJ whole genome shotgun (WGS) entry which is preliminary data.</text>
</comment>
<dbReference type="PANTHER" id="PTHR23292">
    <property type="entry name" value="LIPOPOLYSACCHARIDE-INDUCED TUMOR NECROSIS FACTOR-ALPHA FACTOR"/>
    <property type="match status" value="1"/>
</dbReference>
<dbReference type="Proteomes" id="UP000653454">
    <property type="component" value="Unassembled WGS sequence"/>
</dbReference>
<accession>A0A8S4E6L1</accession>
<evidence type="ECO:0000256" key="5">
    <source>
        <dbReference type="ARBA" id="ARBA00022723"/>
    </source>
</evidence>
<dbReference type="PANTHER" id="PTHR23292:SF14">
    <property type="entry name" value="FI16615P1-RELATED"/>
    <property type="match status" value="1"/>
</dbReference>
<evidence type="ECO:0000313" key="8">
    <source>
        <dbReference type="EMBL" id="CAG9110665.1"/>
    </source>
</evidence>
<dbReference type="InterPro" id="IPR006629">
    <property type="entry name" value="LITAF"/>
</dbReference>
<name>A0A8S4E6L1_PLUXY</name>
<dbReference type="Pfam" id="PF10601">
    <property type="entry name" value="zf-LITAF-like"/>
    <property type="match status" value="1"/>
</dbReference>
<evidence type="ECO:0000256" key="6">
    <source>
        <dbReference type="ARBA" id="ARBA00022833"/>
    </source>
</evidence>
<evidence type="ECO:0000313" key="9">
    <source>
        <dbReference type="Proteomes" id="UP000653454"/>
    </source>
</evidence>
<keyword evidence="5" id="KW-0479">Metal-binding</keyword>
<evidence type="ECO:0000256" key="7">
    <source>
        <dbReference type="ARBA" id="ARBA00023136"/>
    </source>
</evidence>
<sequence length="107" mass="11765">MQHDEAPLHSMNSSHMILKNTTGMSVPVPHPTHVPLLGPSNTLTVCQFCQASVKTSVKYSVTSRTHMAAALWSIVCCLCCVPYCIDSAKNSDHYCPNCARYMGSYEK</sequence>
<evidence type="ECO:0000256" key="3">
    <source>
        <dbReference type="ARBA" id="ARBA00004630"/>
    </source>
</evidence>
<dbReference type="AlphaFoldDB" id="A0A8S4E6L1"/>
<dbReference type="GO" id="GO:0008270">
    <property type="term" value="F:zinc ion binding"/>
    <property type="evidence" value="ECO:0007669"/>
    <property type="project" value="TreeGrafter"/>
</dbReference>
<protein>
    <submittedName>
        <fullName evidence="8">(diamondback moth) hypothetical protein</fullName>
    </submittedName>
</protein>
<organism evidence="8 9">
    <name type="scientific">Plutella xylostella</name>
    <name type="common">Diamondback moth</name>
    <name type="synonym">Plutella maculipennis</name>
    <dbReference type="NCBI Taxonomy" id="51655"/>
    <lineage>
        <taxon>Eukaryota</taxon>
        <taxon>Metazoa</taxon>
        <taxon>Ecdysozoa</taxon>
        <taxon>Arthropoda</taxon>
        <taxon>Hexapoda</taxon>
        <taxon>Insecta</taxon>
        <taxon>Pterygota</taxon>
        <taxon>Neoptera</taxon>
        <taxon>Endopterygota</taxon>
        <taxon>Lepidoptera</taxon>
        <taxon>Glossata</taxon>
        <taxon>Ditrysia</taxon>
        <taxon>Yponomeutoidea</taxon>
        <taxon>Plutellidae</taxon>
        <taxon>Plutella</taxon>
    </lineage>
</organism>
<evidence type="ECO:0000256" key="4">
    <source>
        <dbReference type="ARBA" id="ARBA00005975"/>
    </source>
</evidence>